<organism evidence="1 2">
    <name type="scientific">Desulfonema magnum</name>
    <dbReference type="NCBI Taxonomy" id="45655"/>
    <lineage>
        <taxon>Bacteria</taxon>
        <taxon>Pseudomonadati</taxon>
        <taxon>Thermodesulfobacteriota</taxon>
        <taxon>Desulfobacteria</taxon>
        <taxon>Desulfobacterales</taxon>
        <taxon>Desulfococcaceae</taxon>
        <taxon>Desulfonema</taxon>
    </lineage>
</organism>
<dbReference type="KEGG" id="dmm:dnm_059540"/>
<sequence>MKIYLRHNFIQISDYSYQVSGERSMLSLTSDFSSYLSCAMLPEGGESMK</sequence>
<dbReference type="EMBL" id="CP061800">
    <property type="protein sequence ID" value="QTA89895.1"/>
    <property type="molecule type" value="Genomic_DNA"/>
</dbReference>
<reference evidence="1" key="1">
    <citation type="journal article" date="2021" name="Microb. Physiol.">
        <title>Proteogenomic Insights into the Physiology of Marine, Sulfate-Reducing, Filamentous Desulfonema limicola and Desulfonema magnum.</title>
        <authorList>
            <person name="Schnaars V."/>
            <person name="Wohlbrand L."/>
            <person name="Scheve S."/>
            <person name="Hinrichs C."/>
            <person name="Reinhardt R."/>
            <person name="Rabus R."/>
        </authorList>
    </citation>
    <scope>NUCLEOTIDE SEQUENCE</scope>
    <source>
        <strain evidence="1">4be13</strain>
    </source>
</reference>
<protein>
    <submittedName>
        <fullName evidence="1">Uncharacterized protein</fullName>
    </submittedName>
</protein>
<accession>A0A975GQH1</accession>
<dbReference type="Proteomes" id="UP000663722">
    <property type="component" value="Chromosome"/>
</dbReference>
<dbReference type="AlphaFoldDB" id="A0A975GQH1"/>
<gene>
    <name evidence="1" type="ORF">dnm_059540</name>
</gene>
<keyword evidence="2" id="KW-1185">Reference proteome</keyword>
<proteinExistence type="predicted"/>
<evidence type="ECO:0000313" key="2">
    <source>
        <dbReference type="Proteomes" id="UP000663722"/>
    </source>
</evidence>
<name>A0A975GQH1_9BACT</name>
<evidence type="ECO:0000313" key="1">
    <source>
        <dbReference type="EMBL" id="QTA89895.1"/>
    </source>
</evidence>